<protein>
    <submittedName>
        <fullName evidence="1">Putative cytoplasmic protein</fullName>
    </submittedName>
</protein>
<organism evidence="1 2">
    <name type="scientific">Escherichia coli TA447</name>
    <dbReference type="NCBI Taxonomy" id="656447"/>
    <lineage>
        <taxon>Bacteria</taxon>
        <taxon>Pseudomonadati</taxon>
        <taxon>Pseudomonadota</taxon>
        <taxon>Gammaproteobacteria</taxon>
        <taxon>Enterobacterales</taxon>
        <taxon>Enterobacteriaceae</taxon>
        <taxon>Escherichia</taxon>
    </lineage>
</organism>
<accession>A0A1X3J2N7</accession>
<dbReference type="Pfam" id="PF12843">
    <property type="entry name" value="QSregVF_b"/>
    <property type="match status" value="1"/>
</dbReference>
<dbReference type="AlphaFoldDB" id="A0A1X3J2N7"/>
<evidence type="ECO:0000313" key="1">
    <source>
        <dbReference type="EMBL" id="OSK95169.1"/>
    </source>
</evidence>
<comment type="caution">
    <text evidence="1">The sequence shown here is derived from an EMBL/GenBank/DDBJ whole genome shotgun (WGS) entry which is preliminary data.</text>
</comment>
<gene>
    <name evidence="1" type="ORF">ECXG_01709</name>
</gene>
<sequence length="103" mass="12265">MKLQDLNWRRRRNWVLTSSTKRKCCVCWVAEMEKEQLIEIANTIMPFGKYKGRRLIDLPEEYLLWFARKDEFPAGKLGELMQITLLIKTEGLTQLVQPLKRPL</sequence>
<proteinExistence type="predicted"/>
<dbReference type="EMBL" id="ADIZ01000015">
    <property type="protein sequence ID" value="OSK95169.1"/>
    <property type="molecule type" value="Genomic_DNA"/>
</dbReference>
<evidence type="ECO:0000313" key="2">
    <source>
        <dbReference type="Proteomes" id="UP000193942"/>
    </source>
</evidence>
<dbReference type="Proteomes" id="UP000193942">
    <property type="component" value="Unassembled WGS sequence"/>
</dbReference>
<reference evidence="1 2" key="1">
    <citation type="submission" date="2010-04" db="EMBL/GenBank/DDBJ databases">
        <title>The Genome Sequence of Escherichia coli TA447.</title>
        <authorList>
            <consortium name="The Broad Institute Genome Sequencing Platform"/>
            <consortium name="The Broad Institute Genome Sequencing Center for Infectious Disease"/>
            <person name="Feldgarden M."/>
            <person name="Gordon D.M."/>
            <person name="Johnson J.R."/>
            <person name="Johnston B.D."/>
            <person name="Young S."/>
            <person name="Zeng Q."/>
            <person name="Koehrsen M."/>
            <person name="Alvarado L."/>
            <person name="Berlin A.M."/>
            <person name="Borenstein D."/>
            <person name="Chapman S.B."/>
            <person name="Chen Z."/>
            <person name="Engels R."/>
            <person name="Freedman E."/>
            <person name="Gellesch M."/>
            <person name="Goldberg J."/>
            <person name="Griggs A."/>
            <person name="Gujja S."/>
            <person name="Heilman E.R."/>
            <person name="Heiman D.I."/>
            <person name="Hepburn T.A."/>
            <person name="Howarth C."/>
            <person name="Jen D."/>
            <person name="Larson L."/>
            <person name="Mehta T."/>
            <person name="Park D."/>
            <person name="Pearson M."/>
            <person name="Richards J."/>
            <person name="Roberts A."/>
            <person name="Saif S."/>
            <person name="Shea T.D."/>
            <person name="Shenoy N."/>
            <person name="Sisk P."/>
            <person name="Stolte C."/>
            <person name="Sykes S.N."/>
            <person name="Walk T."/>
            <person name="White J."/>
            <person name="Yandava C."/>
            <person name="Haas B."/>
            <person name="Henn M.R."/>
            <person name="Nusbaum C."/>
            <person name="Birren B."/>
        </authorList>
    </citation>
    <scope>NUCLEOTIDE SEQUENCE [LARGE SCALE GENOMIC DNA]</scope>
    <source>
        <strain evidence="1 2">TA447</strain>
    </source>
</reference>
<dbReference type="InterPro" id="IPR024530">
    <property type="entry name" value="QSregVF_b"/>
</dbReference>
<name>A0A1X3J2N7_ECOLX</name>